<sequence length="118" mass="13719">MWHRYDGKITQHDEFNPTVVANVIVYMITSIVDVLALVNACKALGWLCEEESFKNRPCLKVGYRTPFTLAMKEQAQYCAARNSSYEKEFSYFQSMLKKQNVVITDIDSIWITCEFSEK</sequence>
<name>A0AAJ1YA64_SERFO</name>
<dbReference type="EMBL" id="JAVIGA010000008">
    <property type="protein sequence ID" value="MDQ9126816.1"/>
    <property type="molecule type" value="Genomic_DNA"/>
</dbReference>
<feature type="transmembrane region" description="Helical" evidence="1">
    <location>
        <begin position="23"/>
        <end position="47"/>
    </location>
</feature>
<comment type="caution">
    <text evidence="2">The sequence shown here is derived from an EMBL/GenBank/DDBJ whole genome shotgun (WGS) entry which is preliminary data.</text>
</comment>
<evidence type="ECO:0000313" key="2">
    <source>
        <dbReference type="EMBL" id="MDQ9126816.1"/>
    </source>
</evidence>
<dbReference type="RefSeq" id="WP_309047311.1">
    <property type="nucleotide sequence ID" value="NZ_JAVIGA010000008.1"/>
</dbReference>
<evidence type="ECO:0000313" key="3">
    <source>
        <dbReference type="Proteomes" id="UP001224622"/>
    </source>
</evidence>
<gene>
    <name evidence="2" type="ORF">RDT67_10280</name>
</gene>
<proteinExistence type="predicted"/>
<organism evidence="2 3">
    <name type="scientific">Serratia fonticola</name>
    <dbReference type="NCBI Taxonomy" id="47917"/>
    <lineage>
        <taxon>Bacteria</taxon>
        <taxon>Pseudomonadati</taxon>
        <taxon>Pseudomonadota</taxon>
        <taxon>Gammaproteobacteria</taxon>
        <taxon>Enterobacterales</taxon>
        <taxon>Yersiniaceae</taxon>
        <taxon>Serratia</taxon>
    </lineage>
</organism>
<dbReference type="Proteomes" id="UP001224622">
    <property type="component" value="Unassembled WGS sequence"/>
</dbReference>
<keyword evidence="1" id="KW-1133">Transmembrane helix</keyword>
<dbReference type="AlphaFoldDB" id="A0AAJ1YA64"/>
<accession>A0AAJ1YA64</accession>
<keyword evidence="1" id="KW-0812">Transmembrane</keyword>
<reference evidence="2" key="1">
    <citation type="submission" date="2023-08" db="EMBL/GenBank/DDBJ databases">
        <title>The Comparative Genomic Analysis of Yersiniaceae from Polar Regions.</title>
        <authorList>
            <person name="Goncharov A."/>
            <person name="Aslanov B."/>
            <person name="Kolodzhieva V."/>
            <person name="Azarov D."/>
            <person name="Mochov A."/>
            <person name="Lebedeva E."/>
        </authorList>
    </citation>
    <scope>NUCLEOTIDE SEQUENCE</scope>
    <source>
        <strain evidence="2">Vf</strain>
    </source>
</reference>
<keyword evidence="1" id="KW-0472">Membrane</keyword>
<evidence type="ECO:0000256" key="1">
    <source>
        <dbReference type="SAM" id="Phobius"/>
    </source>
</evidence>
<protein>
    <submittedName>
        <fullName evidence="2">Uncharacterized protein</fullName>
    </submittedName>
</protein>